<dbReference type="InterPro" id="IPR002611">
    <property type="entry name" value="IstB_ATP-bd"/>
</dbReference>
<evidence type="ECO:0000256" key="2">
    <source>
        <dbReference type="ARBA" id="ARBA00022741"/>
    </source>
</evidence>
<dbReference type="PANTHER" id="PTHR30050:SF4">
    <property type="entry name" value="ATP-BINDING PROTEIN RV3427C IN INSERTION SEQUENCE-RELATED"/>
    <property type="match status" value="1"/>
</dbReference>
<sequence length="270" mass="31325">MMTKAMTYDDNYICEQLKLFKLVDIRENYQRIIEEAIKEKLGYKDFIIRLIQVEEEGKKRRLTERLTLKAGFDFIKTLDDIRYDFNESINYQKVKELGTLSFMDRNENIIIIGPPGVGKSMIATGIGINACNAGKTVMFINAKELMDKLSEAVKKDTLKQMLKALNKVQLLIIDELSYVKMDKEKESIFFQVIRQRYEKSSLIITTNLPLSRWDEIFTGQLAATAILDRLVHHCHILSITGDSFRVKGEKYLPEIKQEEKPKKQNTKEGK</sequence>
<dbReference type="InterPro" id="IPR047661">
    <property type="entry name" value="IstB"/>
</dbReference>
<reference evidence="5 6" key="1">
    <citation type="submission" date="2016-10" db="EMBL/GenBank/DDBJ databases">
        <authorList>
            <person name="de Groot N.N."/>
        </authorList>
    </citation>
    <scope>NUCLEOTIDE SEQUENCE [LARGE SCALE GENOMIC DNA]</scope>
    <source>
        <strain evidence="5 6">DSM 21650</strain>
    </source>
</reference>
<dbReference type="InterPro" id="IPR027417">
    <property type="entry name" value="P-loop_NTPase"/>
</dbReference>
<comment type="similarity">
    <text evidence="1">Belongs to the IS21/IS1162 putative ATP-binding protein family.</text>
</comment>
<dbReference type="SMART" id="SM00382">
    <property type="entry name" value="AAA"/>
    <property type="match status" value="1"/>
</dbReference>
<dbReference type="NCBIfam" id="NF038214">
    <property type="entry name" value="IS21_help_AAA"/>
    <property type="match status" value="1"/>
</dbReference>
<dbReference type="PIRSF" id="PIRSF003073">
    <property type="entry name" value="DNAC_TnpB_IstB"/>
    <property type="match status" value="1"/>
</dbReference>
<dbReference type="CDD" id="cd00009">
    <property type="entry name" value="AAA"/>
    <property type="match status" value="1"/>
</dbReference>
<dbReference type="InterPro" id="IPR028350">
    <property type="entry name" value="DNAC/IstB-like"/>
</dbReference>
<evidence type="ECO:0000259" key="4">
    <source>
        <dbReference type="SMART" id="SM00382"/>
    </source>
</evidence>
<dbReference type="Proteomes" id="UP000198625">
    <property type="component" value="Unassembled WGS sequence"/>
</dbReference>
<protein>
    <submittedName>
        <fullName evidence="5">DNA replication protein DnaC</fullName>
    </submittedName>
</protein>
<gene>
    <name evidence="5" type="ORF">SAMN05660462_03051</name>
</gene>
<evidence type="ECO:0000256" key="1">
    <source>
        <dbReference type="ARBA" id="ARBA00008059"/>
    </source>
</evidence>
<dbReference type="GO" id="GO:0005524">
    <property type="term" value="F:ATP binding"/>
    <property type="evidence" value="ECO:0007669"/>
    <property type="project" value="UniProtKB-KW"/>
</dbReference>
<evidence type="ECO:0000256" key="3">
    <source>
        <dbReference type="ARBA" id="ARBA00022840"/>
    </source>
</evidence>
<feature type="domain" description="AAA+ ATPase" evidence="4">
    <location>
        <begin position="105"/>
        <end position="237"/>
    </location>
</feature>
<name>A0A1H3SRY8_9FIRM</name>
<dbReference type="PANTHER" id="PTHR30050">
    <property type="entry name" value="CHROMOSOMAL REPLICATION INITIATOR PROTEIN DNAA"/>
    <property type="match status" value="1"/>
</dbReference>
<evidence type="ECO:0000313" key="6">
    <source>
        <dbReference type="Proteomes" id="UP000198625"/>
    </source>
</evidence>
<dbReference type="EMBL" id="FNQE01000060">
    <property type="protein sequence ID" value="SDZ40438.1"/>
    <property type="molecule type" value="Genomic_DNA"/>
</dbReference>
<accession>A0A1H3SRY8</accession>
<dbReference type="AlphaFoldDB" id="A0A1H3SRY8"/>
<dbReference type="Pfam" id="PF01695">
    <property type="entry name" value="IstB_IS21"/>
    <property type="match status" value="1"/>
</dbReference>
<dbReference type="GO" id="GO:0006260">
    <property type="term" value="P:DNA replication"/>
    <property type="evidence" value="ECO:0007669"/>
    <property type="project" value="TreeGrafter"/>
</dbReference>
<evidence type="ECO:0000313" key="5">
    <source>
        <dbReference type="EMBL" id="SDZ40438.1"/>
    </source>
</evidence>
<dbReference type="InterPro" id="IPR003593">
    <property type="entry name" value="AAA+_ATPase"/>
</dbReference>
<keyword evidence="3" id="KW-0067">ATP-binding</keyword>
<keyword evidence="6" id="KW-1185">Reference proteome</keyword>
<proteinExistence type="inferred from homology"/>
<keyword evidence="2" id="KW-0547">Nucleotide-binding</keyword>
<dbReference type="STRING" id="415015.SAMN05660462_03051"/>
<dbReference type="SUPFAM" id="SSF52540">
    <property type="entry name" value="P-loop containing nucleoside triphosphate hydrolases"/>
    <property type="match status" value="1"/>
</dbReference>
<dbReference type="Gene3D" id="3.40.50.300">
    <property type="entry name" value="P-loop containing nucleotide triphosphate hydrolases"/>
    <property type="match status" value="1"/>
</dbReference>
<dbReference type="RefSeq" id="WP_244270568.1">
    <property type="nucleotide sequence ID" value="NZ_FNQE01000060.1"/>
</dbReference>
<organism evidence="5 6">
    <name type="scientific">Proteiniborus ethanoligenes</name>
    <dbReference type="NCBI Taxonomy" id="415015"/>
    <lineage>
        <taxon>Bacteria</taxon>
        <taxon>Bacillati</taxon>
        <taxon>Bacillota</taxon>
        <taxon>Clostridia</taxon>
        <taxon>Eubacteriales</taxon>
        <taxon>Proteiniborus</taxon>
    </lineage>
</organism>